<dbReference type="RefSeq" id="WP_085850118.1">
    <property type="nucleotide sequence ID" value="NZ_FNZV01000011.1"/>
</dbReference>
<organism evidence="1 2">
    <name type="scientific">Pacificibacter marinus</name>
    <dbReference type="NCBI Taxonomy" id="658057"/>
    <lineage>
        <taxon>Bacteria</taxon>
        <taxon>Pseudomonadati</taxon>
        <taxon>Pseudomonadota</taxon>
        <taxon>Alphaproteobacteria</taxon>
        <taxon>Rhodobacterales</taxon>
        <taxon>Roseobacteraceae</taxon>
        <taxon>Pacificibacter</taxon>
    </lineage>
</organism>
<protein>
    <recommendedName>
        <fullName evidence="3">Biotin carboxyl carrier protein of acetyl-CoA carboxylase</fullName>
    </recommendedName>
</protein>
<evidence type="ECO:0000313" key="1">
    <source>
        <dbReference type="EMBL" id="SLN58210.1"/>
    </source>
</evidence>
<dbReference type="Proteomes" id="UP000193307">
    <property type="component" value="Unassembled WGS sequence"/>
</dbReference>
<dbReference type="SUPFAM" id="SSF51230">
    <property type="entry name" value="Single hybrid motif"/>
    <property type="match status" value="1"/>
</dbReference>
<evidence type="ECO:0008006" key="3">
    <source>
        <dbReference type="Google" id="ProtNLM"/>
    </source>
</evidence>
<keyword evidence="2" id="KW-1185">Reference proteome</keyword>
<dbReference type="OrthoDB" id="7282653at2"/>
<evidence type="ECO:0000313" key="2">
    <source>
        <dbReference type="Proteomes" id="UP000193307"/>
    </source>
</evidence>
<gene>
    <name evidence="1" type="ORF">PAM7971_03012</name>
</gene>
<name>A0A1Y5TBM2_9RHOB</name>
<accession>A0A1Y5TBM2</accession>
<reference evidence="1 2" key="1">
    <citation type="submission" date="2017-03" db="EMBL/GenBank/DDBJ databases">
        <authorList>
            <person name="Afonso C.L."/>
            <person name="Miller P.J."/>
            <person name="Scott M.A."/>
            <person name="Spackman E."/>
            <person name="Goraichik I."/>
            <person name="Dimitrov K.M."/>
            <person name="Suarez D.L."/>
            <person name="Swayne D.E."/>
        </authorList>
    </citation>
    <scope>NUCLEOTIDE SEQUENCE [LARGE SCALE GENOMIC DNA]</scope>
    <source>
        <strain evidence="1 2">CECT 7971</strain>
    </source>
</reference>
<dbReference type="InterPro" id="IPR011053">
    <property type="entry name" value="Single_hybrid_motif"/>
</dbReference>
<sequence>MFTQTELDRLIDAMRANGVSSLEVEAQDQQLHLDLAPAPFPEVPLPAVAPVSTRVVPAKSPCIGRFVPRGIDDGLMHLESAQKVEAGETLGYVVQQHARAVVAAPAAGTLIGDAPQSGTIFGYGDTIIRLEVTS</sequence>
<dbReference type="EMBL" id="FWFW01000011">
    <property type="protein sequence ID" value="SLN58210.1"/>
    <property type="molecule type" value="Genomic_DNA"/>
</dbReference>
<proteinExistence type="predicted"/>
<dbReference type="AlphaFoldDB" id="A0A1Y5TBM2"/>
<dbReference type="STRING" id="658057.SAMN04488032_11157"/>